<protein>
    <submittedName>
        <fullName evidence="1">Uncharacterized protein</fullName>
    </submittedName>
</protein>
<organism evidence="1 2">
    <name type="scientific">Thanatephorus cucumeris (strain AG1-IA)</name>
    <name type="common">Rice sheath blight fungus</name>
    <name type="synonym">Rhizoctonia solani</name>
    <dbReference type="NCBI Taxonomy" id="983506"/>
    <lineage>
        <taxon>Eukaryota</taxon>
        <taxon>Fungi</taxon>
        <taxon>Dikarya</taxon>
        <taxon>Basidiomycota</taxon>
        <taxon>Agaricomycotina</taxon>
        <taxon>Agaricomycetes</taxon>
        <taxon>Cantharellales</taxon>
        <taxon>Ceratobasidiaceae</taxon>
        <taxon>Rhizoctonia</taxon>
        <taxon>Rhizoctonia solani AG-1</taxon>
    </lineage>
</organism>
<accession>L8WLJ1</accession>
<gene>
    <name evidence="1" type="ORF">AG1IA_08339</name>
</gene>
<sequence length="162" mass="18245">MSLRWSGEVVERNRHFINPSKALKWHTTTPVACHLQIGPHVFDSTSEPPRHTPQNILQTILYLVLSQVFHSVNLMRDIALLLHHLVIQYSFDKSLPNPCSCDTTTSVRELIDTRRPAIVSTVVSGDCILYGGIQTKTPLDYCIALVGQSTHAMLQPWALYTI</sequence>
<evidence type="ECO:0000313" key="2">
    <source>
        <dbReference type="Proteomes" id="UP000011668"/>
    </source>
</evidence>
<dbReference type="AlphaFoldDB" id="L8WLJ1"/>
<comment type="caution">
    <text evidence="1">The sequence shown here is derived from an EMBL/GenBank/DDBJ whole genome shotgun (WGS) entry which is preliminary data.</text>
</comment>
<name>L8WLJ1_THACA</name>
<reference evidence="1 2" key="1">
    <citation type="journal article" date="2013" name="Nat. Commun.">
        <title>The evolution and pathogenic mechanisms of the rice sheath blight pathogen.</title>
        <authorList>
            <person name="Zheng A."/>
            <person name="Lin R."/>
            <person name="Xu L."/>
            <person name="Qin P."/>
            <person name="Tang C."/>
            <person name="Ai P."/>
            <person name="Zhang D."/>
            <person name="Liu Y."/>
            <person name="Sun Z."/>
            <person name="Feng H."/>
            <person name="Wang Y."/>
            <person name="Chen Y."/>
            <person name="Liang X."/>
            <person name="Fu R."/>
            <person name="Li Q."/>
            <person name="Zhang J."/>
            <person name="Yu X."/>
            <person name="Xie Z."/>
            <person name="Ding L."/>
            <person name="Guan P."/>
            <person name="Tang J."/>
            <person name="Liang Y."/>
            <person name="Wang S."/>
            <person name="Deng Q."/>
            <person name="Li S."/>
            <person name="Zhu J."/>
            <person name="Wang L."/>
            <person name="Liu H."/>
            <person name="Li P."/>
        </authorList>
    </citation>
    <scope>NUCLEOTIDE SEQUENCE [LARGE SCALE GENOMIC DNA]</scope>
    <source>
        <strain evidence="2">AG-1 IA</strain>
    </source>
</reference>
<proteinExistence type="predicted"/>
<dbReference type="EMBL" id="AFRT01002523">
    <property type="protein sequence ID" value="ELU37632.1"/>
    <property type="molecule type" value="Genomic_DNA"/>
</dbReference>
<dbReference type="HOGENOM" id="CLU_1636562_0_0_1"/>
<evidence type="ECO:0000313" key="1">
    <source>
        <dbReference type="EMBL" id="ELU37632.1"/>
    </source>
</evidence>
<dbReference type="Proteomes" id="UP000011668">
    <property type="component" value="Unassembled WGS sequence"/>
</dbReference>
<keyword evidence="2" id="KW-1185">Reference proteome</keyword>